<dbReference type="CDD" id="cd06225">
    <property type="entry name" value="HAMP"/>
    <property type="match status" value="1"/>
</dbReference>
<dbReference type="SMART" id="SM00304">
    <property type="entry name" value="HAMP"/>
    <property type="match status" value="2"/>
</dbReference>
<dbReference type="Proteomes" id="UP000250579">
    <property type="component" value="Chromosome"/>
</dbReference>
<dbReference type="PROSITE" id="PS50111">
    <property type="entry name" value="CHEMOTAXIS_TRANSDUC_2"/>
    <property type="match status" value="1"/>
</dbReference>
<dbReference type="EMBL" id="CP022198">
    <property type="protein sequence ID" value="AXA64667.1"/>
    <property type="molecule type" value="Genomic_DNA"/>
</dbReference>
<feature type="transmembrane region" description="Helical" evidence="11">
    <location>
        <begin position="23"/>
        <end position="44"/>
    </location>
</feature>
<dbReference type="Pfam" id="PF00672">
    <property type="entry name" value="HAMP"/>
    <property type="match status" value="1"/>
</dbReference>
<evidence type="ECO:0000256" key="9">
    <source>
        <dbReference type="ARBA" id="ARBA00029447"/>
    </source>
</evidence>
<proteinExistence type="inferred from homology"/>
<dbReference type="SMART" id="SM00283">
    <property type="entry name" value="MA"/>
    <property type="match status" value="1"/>
</dbReference>
<dbReference type="InterPro" id="IPR004089">
    <property type="entry name" value="MCPsignal_dom"/>
</dbReference>
<keyword evidence="8 10" id="KW-0807">Transducer</keyword>
<dbReference type="InterPro" id="IPR004090">
    <property type="entry name" value="Chemotax_Me-accpt_rcpt"/>
</dbReference>
<dbReference type="Gene3D" id="1.10.287.950">
    <property type="entry name" value="Methyl-accepting chemotaxis protein"/>
    <property type="match status" value="1"/>
</dbReference>
<evidence type="ECO:0000259" key="12">
    <source>
        <dbReference type="PROSITE" id="PS50111"/>
    </source>
</evidence>
<dbReference type="PROSITE" id="PS50885">
    <property type="entry name" value="HAMP"/>
    <property type="match status" value="1"/>
</dbReference>
<keyword evidence="2" id="KW-1003">Cell membrane</keyword>
<keyword evidence="6 11" id="KW-1133">Transmembrane helix</keyword>
<name>A0A2Z5A2D2_9PSED</name>
<evidence type="ECO:0000256" key="5">
    <source>
        <dbReference type="ARBA" id="ARBA00022692"/>
    </source>
</evidence>
<evidence type="ECO:0000256" key="3">
    <source>
        <dbReference type="ARBA" id="ARBA00022481"/>
    </source>
</evidence>
<keyword evidence="4" id="KW-0145">Chemotaxis</keyword>
<dbReference type="PANTHER" id="PTHR32089:SF120">
    <property type="entry name" value="METHYL-ACCEPTING CHEMOTAXIS PROTEIN TLPQ"/>
    <property type="match status" value="1"/>
</dbReference>
<gene>
    <name evidence="14" type="ORF">CE139_02230</name>
</gene>
<dbReference type="CDD" id="cd11386">
    <property type="entry name" value="MCP_signal"/>
    <property type="match status" value="1"/>
</dbReference>
<dbReference type="FunFam" id="1.10.287.950:FF:000001">
    <property type="entry name" value="Methyl-accepting chemotaxis sensory transducer"/>
    <property type="match status" value="1"/>
</dbReference>
<dbReference type="STRING" id="47885.APT59_00430"/>
<dbReference type="GO" id="GO:0004888">
    <property type="term" value="F:transmembrane signaling receptor activity"/>
    <property type="evidence" value="ECO:0007669"/>
    <property type="project" value="InterPro"/>
</dbReference>
<evidence type="ECO:0000256" key="8">
    <source>
        <dbReference type="ARBA" id="ARBA00023224"/>
    </source>
</evidence>
<dbReference type="Gene3D" id="6.10.340.10">
    <property type="match status" value="1"/>
</dbReference>
<comment type="similarity">
    <text evidence="9">Belongs to the methyl-accepting chemotaxis (MCP) protein family.</text>
</comment>
<evidence type="ECO:0000256" key="7">
    <source>
        <dbReference type="ARBA" id="ARBA00023136"/>
    </source>
</evidence>
<evidence type="ECO:0000259" key="13">
    <source>
        <dbReference type="PROSITE" id="PS50885"/>
    </source>
</evidence>
<keyword evidence="7 11" id="KW-0472">Membrane</keyword>
<reference evidence="14 15" key="1">
    <citation type="submission" date="2017-06" db="EMBL/GenBank/DDBJ databases">
        <title>Evolution towards high GC content and high-temperature stress adaptation in endophytic Pseudomonas oryzihabitans impacted its plant-growth promoting traits.</title>
        <authorList>
            <person name="Nascimento F.X."/>
        </authorList>
    </citation>
    <scope>NUCLEOTIDE SEQUENCE [LARGE SCALE GENOMIC DNA]</scope>
    <source>
        <strain evidence="14 15">MS8</strain>
    </source>
</reference>
<dbReference type="GO" id="GO:0006935">
    <property type="term" value="P:chemotaxis"/>
    <property type="evidence" value="ECO:0007669"/>
    <property type="project" value="UniProtKB-KW"/>
</dbReference>
<dbReference type="Pfam" id="PF00015">
    <property type="entry name" value="MCPsignal"/>
    <property type="match status" value="1"/>
</dbReference>
<keyword evidence="5 11" id="KW-0812">Transmembrane</keyword>
<dbReference type="InterPro" id="IPR024478">
    <property type="entry name" value="HlyB_4HB_MCP"/>
</dbReference>
<dbReference type="AlphaFoldDB" id="A0A2Z5A2D2"/>
<organism evidence="14 15">
    <name type="scientific">Pseudomonas oryzihabitans</name>
    <dbReference type="NCBI Taxonomy" id="47885"/>
    <lineage>
        <taxon>Bacteria</taxon>
        <taxon>Pseudomonadati</taxon>
        <taxon>Pseudomonadota</taxon>
        <taxon>Gammaproteobacteria</taxon>
        <taxon>Pseudomonadales</taxon>
        <taxon>Pseudomonadaceae</taxon>
        <taxon>Pseudomonas</taxon>
    </lineage>
</organism>
<keyword evidence="3" id="KW-0488">Methylation</keyword>
<sequence>MADHEGANHFFEVLPVKLRSLNIAPRALVAFGFFALLVIGLGLFSLGQNRVIKAGEEQIVGNVIPSVQTIGEIRADLLSLRMHNQGLMLASSNAETQAVHKAIEAAKASLEQHVRQFDALLLTDTGREVYTRMTGQLATYLNNQNRYLKALDDQNDAELLKLAGQDGEMAHSGNALSATVNELAGVVGSKVTRLTAASMASYHNAIAITVAVMVAALAGTLLLAWRFTRSLTGPLEKALAVAERIAANDLSRAVEPDGRDEPGRLLAAMARMQDNLRGTLERLTLSSTTLASTSEELSTVTDTGLRGIQRQNDELAQAATAVNQMTAAVEEVARNAAAASAAAQDSRTSADLGQRRVEETLTTIHALHGAVTSSSGEIDGLAAQVQRISGVLDVIRGIAEQTNLLALNAAIEAARAGEAGRGFAVVADEVRALAARTQQSTGEIEDMIGAIQGGAGKAVDAMATSNQQAGVCLEVAAAAGQALAEIGRHIVQITERNLSISAATEEQAQVAREVDRNLTSIRDLSTQNAAGAGQTAAASTDLARLAGDLSGAVRQFRL</sequence>
<evidence type="ECO:0000256" key="11">
    <source>
        <dbReference type="SAM" id="Phobius"/>
    </source>
</evidence>
<evidence type="ECO:0000256" key="1">
    <source>
        <dbReference type="ARBA" id="ARBA00004651"/>
    </source>
</evidence>
<feature type="domain" description="Methyl-accepting transducer" evidence="12">
    <location>
        <begin position="286"/>
        <end position="522"/>
    </location>
</feature>
<protein>
    <submittedName>
        <fullName evidence="14">Methyl-accepting chemotaxis protein</fullName>
    </submittedName>
</protein>
<dbReference type="GO" id="GO:0007165">
    <property type="term" value="P:signal transduction"/>
    <property type="evidence" value="ECO:0007669"/>
    <property type="project" value="UniProtKB-KW"/>
</dbReference>
<feature type="domain" description="HAMP" evidence="13">
    <location>
        <begin position="229"/>
        <end position="281"/>
    </location>
</feature>
<evidence type="ECO:0000313" key="14">
    <source>
        <dbReference type="EMBL" id="AXA64667.1"/>
    </source>
</evidence>
<evidence type="ECO:0000256" key="4">
    <source>
        <dbReference type="ARBA" id="ARBA00022500"/>
    </source>
</evidence>
<dbReference type="GO" id="GO:0005886">
    <property type="term" value="C:plasma membrane"/>
    <property type="evidence" value="ECO:0007669"/>
    <property type="project" value="UniProtKB-SubCell"/>
</dbReference>
<accession>A0A2Z5A2D2</accession>
<dbReference type="InterPro" id="IPR003660">
    <property type="entry name" value="HAMP_dom"/>
</dbReference>
<feature type="transmembrane region" description="Helical" evidence="11">
    <location>
        <begin position="202"/>
        <end position="225"/>
    </location>
</feature>
<dbReference type="Pfam" id="PF12729">
    <property type="entry name" value="4HB_MCP_1"/>
    <property type="match status" value="1"/>
</dbReference>
<evidence type="ECO:0000256" key="6">
    <source>
        <dbReference type="ARBA" id="ARBA00022989"/>
    </source>
</evidence>
<dbReference type="SUPFAM" id="SSF58104">
    <property type="entry name" value="Methyl-accepting chemotaxis protein (MCP) signaling domain"/>
    <property type="match status" value="1"/>
</dbReference>
<evidence type="ECO:0000256" key="10">
    <source>
        <dbReference type="PROSITE-ProRule" id="PRU00284"/>
    </source>
</evidence>
<dbReference type="PRINTS" id="PR00260">
    <property type="entry name" value="CHEMTRNSDUCR"/>
</dbReference>
<dbReference type="PANTHER" id="PTHR32089">
    <property type="entry name" value="METHYL-ACCEPTING CHEMOTAXIS PROTEIN MCPB"/>
    <property type="match status" value="1"/>
</dbReference>
<evidence type="ECO:0000313" key="15">
    <source>
        <dbReference type="Proteomes" id="UP000250579"/>
    </source>
</evidence>
<evidence type="ECO:0000256" key="2">
    <source>
        <dbReference type="ARBA" id="ARBA00022475"/>
    </source>
</evidence>
<comment type="subcellular location">
    <subcellularLocation>
        <location evidence="1">Cell membrane</location>
        <topology evidence="1">Multi-pass membrane protein</topology>
    </subcellularLocation>
</comment>